<evidence type="ECO:0000259" key="1">
    <source>
        <dbReference type="PROSITE" id="PS50263"/>
    </source>
</evidence>
<organism evidence="2 3">
    <name type="scientific">Methanofollis fontis</name>
    <dbReference type="NCBI Taxonomy" id="2052832"/>
    <lineage>
        <taxon>Archaea</taxon>
        <taxon>Methanobacteriati</taxon>
        <taxon>Methanobacteriota</taxon>
        <taxon>Stenosarchaea group</taxon>
        <taxon>Methanomicrobia</taxon>
        <taxon>Methanomicrobiales</taxon>
        <taxon>Methanomicrobiaceae</taxon>
        <taxon>Methanofollis</taxon>
    </lineage>
</organism>
<comment type="caution">
    <text evidence="2">The sequence shown here is derived from an EMBL/GenBank/DDBJ whole genome shotgun (WGS) entry which is preliminary data.</text>
</comment>
<name>A0A483CMW8_9EURY</name>
<dbReference type="PANTHER" id="PTHR23088">
    <property type="entry name" value="NITRILASE-RELATED"/>
    <property type="match status" value="1"/>
</dbReference>
<reference evidence="2 3" key="1">
    <citation type="submission" date="2017-11" db="EMBL/GenBank/DDBJ databases">
        <title>Isolation and Characterization of Methanofollis Species from Methane Seep Offshore SW Taiwan.</title>
        <authorList>
            <person name="Teng N.-H."/>
            <person name="Lai M.-C."/>
            <person name="Chen S.-C."/>
        </authorList>
    </citation>
    <scope>NUCLEOTIDE SEQUENCE [LARGE SCALE GENOMIC DNA]</scope>
    <source>
        <strain evidence="2 3">FWC-SCC2</strain>
    </source>
</reference>
<dbReference type="InterPro" id="IPR001110">
    <property type="entry name" value="UPF0012_CS"/>
</dbReference>
<proteinExistence type="predicted"/>
<dbReference type="OrthoDB" id="41015at2157"/>
<accession>A0A483CMW8</accession>
<evidence type="ECO:0000313" key="3">
    <source>
        <dbReference type="Proteomes" id="UP000292580"/>
    </source>
</evidence>
<keyword evidence="3" id="KW-1185">Reference proteome</keyword>
<evidence type="ECO:0000313" key="2">
    <source>
        <dbReference type="EMBL" id="TAJ44319.1"/>
    </source>
</evidence>
<dbReference type="InterPro" id="IPR003010">
    <property type="entry name" value="C-N_Hydrolase"/>
</dbReference>
<dbReference type="Proteomes" id="UP000292580">
    <property type="component" value="Unassembled WGS sequence"/>
</dbReference>
<protein>
    <submittedName>
        <fullName evidence="2">Nitrilase</fullName>
    </submittedName>
</protein>
<feature type="domain" description="CN hydrolase" evidence="1">
    <location>
        <begin position="1"/>
        <end position="216"/>
    </location>
</feature>
<sequence length="239" mass="25361">MTSSSSMEANIQRADEMAAQAASEGADLVLFPEQFLTGWNPDRPRVDPAVIPAIRGMAMEHALWIAGSCYGGTKTPQNRAIVIDPEGEVRAEYAKVHLFSPAGEEATCTPGDEPAAFTAGGVVFGLAICYDLRFPELFTHYRSAGVHCLLVPAAWPEARLSQWEALIRGRAVEMQGYAAGANAAGGSCIAGPDGNLIAAGEGGSAMAEIDPMAVDAARSALPVVRDRRPDLYRRWNTGQ</sequence>
<dbReference type="EMBL" id="PGCL01000003">
    <property type="protein sequence ID" value="TAJ44319.1"/>
    <property type="molecule type" value="Genomic_DNA"/>
</dbReference>
<dbReference type="SUPFAM" id="SSF56317">
    <property type="entry name" value="Carbon-nitrogen hydrolase"/>
    <property type="match status" value="1"/>
</dbReference>
<dbReference type="Pfam" id="PF00795">
    <property type="entry name" value="CN_hydrolase"/>
    <property type="match status" value="1"/>
</dbReference>
<dbReference type="AlphaFoldDB" id="A0A483CMW8"/>
<dbReference type="Gene3D" id="3.60.110.10">
    <property type="entry name" value="Carbon-nitrogen hydrolase"/>
    <property type="match status" value="1"/>
</dbReference>
<dbReference type="PROSITE" id="PS01227">
    <property type="entry name" value="UPF0012"/>
    <property type="match status" value="1"/>
</dbReference>
<gene>
    <name evidence="2" type="ORF">CUJ86_09320</name>
</gene>
<dbReference type="PROSITE" id="PS50263">
    <property type="entry name" value="CN_HYDROLASE"/>
    <property type="match status" value="1"/>
</dbReference>
<dbReference type="PANTHER" id="PTHR23088:SF27">
    <property type="entry name" value="DEAMINATED GLUTATHIONE AMIDASE"/>
    <property type="match status" value="1"/>
</dbReference>
<dbReference type="InterPro" id="IPR036526">
    <property type="entry name" value="C-N_Hydrolase_sf"/>
</dbReference>